<reference evidence="3 4" key="1">
    <citation type="submission" date="2010-12" db="EMBL/GenBank/DDBJ databases">
        <authorList>
            <person name="Muzny D."/>
            <person name="Qin X."/>
            <person name="Deng J."/>
            <person name="Jiang H."/>
            <person name="Liu Y."/>
            <person name="Qu J."/>
            <person name="Song X.-Z."/>
            <person name="Zhang L."/>
            <person name="Thornton R."/>
            <person name="Coyle M."/>
            <person name="Francisco L."/>
            <person name="Jackson L."/>
            <person name="Javaid M."/>
            <person name="Korchina V."/>
            <person name="Kovar C."/>
            <person name="Mata R."/>
            <person name="Mathew T."/>
            <person name="Ngo R."/>
            <person name="Nguyen L."/>
            <person name="Nguyen N."/>
            <person name="Okwuonu G."/>
            <person name="Ongeri F."/>
            <person name="Pham C."/>
            <person name="Simmons D."/>
            <person name="Wilczek-Boney K."/>
            <person name="Hale W."/>
            <person name="Jakkamsetti A."/>
            <person name="Pham P."/>
            <person name="Ruth R."/>
            <person name="San Lucas F."/>
            <person name="Warren J."/>
            <person name="Zhang J."/>
            <person name="Zhao Z."/>
            <person name="Zhou C."/>
            <person name="Zhu D."/>
            <person name="Lee S."/>
            <person name="Bess C."/>
            <person name="Blankenburg K."/>
            <person name="Forbes L."/>
            <person name="Fu Q."/>
            <person name="Gubbala S."/>
            <person name="Hirani K."/>
            <person name="Jayaseelan J.C."/>
            <person name="Lara F."/>
            <person name="Munidasa M."/>
            <person name="Palculict T."/>
            <person name="Patil S."/>
            <person name="Pu L.-L."/>
            <person name="Saada N."/>
            <person name="Tang L."/>
            <person name="Weissenberger G."/>
            <person name="Zhu Y."/>
            <person name="Hemphill L."/>
            <person name="Shang Y."/>
            <person name="Youmans B."/>
            <person name="Ayvaz T."/>
            <person name="Ross M."/>
            <person name="Santibanez J."/>
            <person name="Aqrawi P."/>
            <person name="Gross S."/>
            <person name="Joshi V."/>
            <person name="Fowler G."/>
            <person name="Nazareth L."/>
            <person name="Reid J."/>
            <person name="Worley K."/>
            <person name="Petrosino J."/>
            <person name="Highlander S."/>
            <person name="Gibbs R."/>
        </authorList>
    </citation>
    <scope>NUCLEOTIDE SEQUENCE [LARGE SCALE GENOMIC DNA]</scope>
    <source>
        <strain evidence="3 4">ATCC 51599</strain>
    </source>
</reference>
<dbReference type="Gene3D" id="2.50.20.10">
    <property type="entry name" value="Lipoprotein localisation LolA/LolB/LppX"/>
    <property type="match status" value="1"/>
</dbReference>
<evidence type="ECO:0000313" key="4">
    <source>
        <dbReference type="Proteomes" id="UP000011021"/>
    </source>
</evidence>
<protein>
    <recommendedName>
        <fullName evidence="5">Outer membrane lipoprotein carrier protein LolA</fullName>
    </recommendedName>
</protein>
<dbReference type="AlphaFoldDB" id="E7S0R4"/>
<accession>E7S0R4</accession>
<dbReference type="eggNOG" id="COG2834">
    <property type="taxonomic scope" value="Bacteria"/>
</dbReference>
<name>E7S0R4_9BURK</name>
<evidence type="ECO:0000256" key="2">
    <source>
        <dbReference type="SAM" id="MobiDB-lite"/>
    </source>
</evidence>
<evidence type="ECO:0000313" key="3">
    <source>
        <dbReference type="EMBL" id="EFV93729.1"/>
    </source>
</evidence>
<dbReference type="HOGENOM" id="CLU_091014_1_0_4"/>
<feature type="region of interest" description="Disordered" evidence="2">
    <location>
        <begin position="1"/>
        <end position="23"/>
    </location>
</feature>
<dbReference type="EMBL" id="AEQP01000024">
    <property type="protein sequence ID" value="EFV93729.1"/>
    <property type="molecule type" value="Genomic_DNA"/>
</dbReference>
<dbReference type="InterPro" id="IPR004564">
    <property type="entry name" value="OM_lipoprot_carrier_LolA-like"/>
</dbReference>
<proteinExistence type="predicted"/>
<dbReference type="InterPro" id="IPR029046">
    <property type="entry name" value="LolA/LolB/LppX"/>
</dbReference>
<feature type="compositionally biased region" description="Basic and acidic residues" evidence="2">
    <location>
        <begin position="1"/>
        <end position="10"/>
    </location>
</feature>
<keyword evidence="1" id="KW-0732">Signal</keyword>
<organism evidence="3 4">
    <name type="scientific">Lautropia mirabilis ATCC 51599</name>
    <dbReference type="NCBI Taxonomy" id="887898"/>
    <lineage>
        <taxon>Bacteria</taxon>
        <taxon>Pseudomonadati</taxon>
        <taxon>Pseudomonadota</taxon>
        <taxon>Betaproteobacteria</taxon>
        <taxon>Burkholderiales</taxon>
        <taxon>Burkholderiaceae</taxon>
        <taxon>Lautropia</taxon>
    </lineage>
</organism>
<gene>
    <name evidence="3" type="ORF">HMPREF0551_2625</name>
</gene>
<comment type="caution">
    <text evidence="3">The sequence shown here is derived from an EMBL/GenBank/DDBJ whole genome shotgun (WGS) entry which is preliminary data.</text>
</comment>
<sequence>MIKETRELSSVRHPGGPESGHRRAWKGICTGMRQALRLLLVAALLFVAPSAMAFDVGALQKLLQKEEQVQGQFSQARYLRGLPDPLRSSGDFNIVPGQSLLWHVRSPFEYKVRMDAEGLEHWADGRWQRDRQTGTGDRAQLAFFRDIIGGRFESLSQHFSMQLSGDEKRWQLHLTPSSVLMKQIFATIDITGDAYVRTVKIAEAQGDRMELEFSALSHGQ</sequence>
<evidence type="ECO:0008006" key="5">
    <source>
        <dbReference type="Google" id="ProtNLM"/>
    </source>
</evidence>
<keyword evidence="4" id="KW-1185">Reference proteome</keyword>
<dbReference type="STRING" id="887898.HMPREF0551_2625"/>
<dbReference type="Proteomes" id="UP000011021">
    <property type="component" value="Unassembled WGS sequence"/>
</dbReference>
<dbReference type="CDD" id="cd16325">
    <property type="entry name" value="LolA"/>
    <property type="match status" value="1"/>
</dbReference>
<evidence type="ECO:0000256" key="1">
    <source>
        <dbReference type="ARBA" id="ARBA00022729"/>
    </source>
</evidence>
<dbReference type="Pfam" id="PF19574">
    <property type="entry name" value="LolA_3"/>
    <property type="match status" value="1"/>
</dbReference>
<dbReference type="SUPFAM" id="SSF89392">
    <property type="entry name" value="Prokaryotic lipoproteins and lipoprotein localization factors"/>
    <property type="match status" value="1"/>
</dbReference>